<evidence type="ECO:0000313" key="2">
    <source>
        <dbReference type="Proteomes" id="UP000561459"/>
    </source>
</evidence>
<name>A0A7W6C6X1_9SPHN</name>
<organism evidence="1 2">
    <name type="scientific">Novosphingobium fluoreni</name>
    <dbReference type="NCBI Taxonomy" id="1391222"/>
    <lineage>
        <taxon>Bacteria</taxon>
        <taxon>Pseudomonadati</taxon>
        <taxon>Pseudomonadota</taxon>
        <taxon>Alphaproteobacteria</taxon>
        <taxon>Sphingomonadales</taxon>
        <taxon>Sphingomonadaceae</taxon>
        <taxon>Novosphingobium</taxon>
    </lineage>
</organism>
<protein>
    <submittedName>
        <fullName evidence="1">Uncharacterized protein</fullName>
    </submittedName>
</protein>
<accession>A0A7W6C6X1</accession>
<comment type="caution">
    <text evidence="1">The sequence shown here is derived from an EMBL/GenBank/DDBJ whole genome shotgun (WGS) entry which is preliminary data.</text>
</comment>
<dbReference type="AlphaFoldDB" id="A0A7W6C6X1"/>
<dbReference type="EMBL" id="JACIDY010000014">
    <property type="protein sequence ID" value="MBB3941680.1"/>
    <property type="molecule type" value="Genomic_DNA"/>
</dbReference>
<keyword evidence="2" id="KW-1185">Reference proteome</keyword>
<evidence type="ECO:0000313" key="1">
    <source>
        <dbReference type="EMBL" id="MBB3941680.1"/>
    </source>
</evidence>
<gene>
    <name evidence="1" type="ORF">GGR39_003361</name>
</gene>
<reference evidence="1 2" key="1">
    <citation type="submission" date="2020-08" db="EMBL/GenBank/DDBJ databases">
        <title>Genomic Encyclopedia of Type Strains, Phase IV (KMG-IV): sequencing the most valuable type-strain genomes for metagenomic binning, comparative biology and taxonomic classification.</title>
        <authorList>
            <person name="Goeker M."/>
        </authorList>
    </citation>
    <scope>NUCLEOTIDE SEQUENCE [LARGE SCALE GENOMIC DNA]</scope>
    <source>
        <strain evidence="1 2">DSM 27568</strain>
    </source>
</reference>
<dbReference type="Proteomes" id="UP000561459">
    <property type="component" value="Unassembled WGS sequence"/>
</dbReference>
<sequence length="72" mass="8379">MTHARSPGAMNDARDPKVNKAKQTAMTKLMCMINRHRPTRSAIQWEGTCYIASCKRCGEKIVRYKGRPWRKR</sequence>
<proteinExistence type="predicted"/>